<keyword evidence="8" id="KW-0966">Cell projection</keyword>
<dbReference type="SUPFAM" id="SSF50978">
    <property type="entry name" value="WD40 repeat-like"/>
    <property type="match status" value="1"/>
</dbReference>
<keyword evidence="7" id="KW-0206">Cytoskeleton</keyword>
<evidence type="ECO:0000256" key="11">
    <source>
        <dbReference type="ARBA" id="ARBA00041557"/>
    </source>
</evidence>
<feature type="region of interest" description="Disordered" evidence="13">
    <location>
        <begin position="1"/>
        <end position="50"/>
    </location>
</feature>
<evidence type="ECO:0000256" key="8">
    <source>
        <dbReference type="ARBA" id="ARBA00023273"/>
    </source>
</evidence>
<dbReference type="GO" id="GO:0045503">
    <property type="term" value="F:dynein light chain binding"/>
    <property type="evidence" value="ECO:0007669"/>
    <property type="project" value="TreeGrafter"/>
</dbReference>
<dbReference type="OrthoDB" id="24670at2759"/>
<comment type="subcellular location">
    <subcellularLocation>
        <location evidence="1">Cytoplasm</location>
        <location evidence="1">Cytoskeleton</location>
        <location evidence="1">Flagellum axoneme</location>
    </subcellularLocation>
    <subcellularLocation>
        <location evidence="9">Dynein axonemal particle</location>
    </subcellularLocation>
</comment>
<evidence type="ECO:0000256" key="1">
    <source>
        <dbReference type="ARBA" id="ARBA00004611"/>
    </source>
</evidence>
<reference evidence="14 15" key="1">
    <citation type="submission" date="2017-08" db="EMBL/GenBank/DDBJ databases">
        <title>Acidophilic green algal genome provides insights into adaptation to an acidic environment.</title>
        <authorList>
            <person name="Hirooka S."/>
            <person name="Hirose Y."/>
            <person name="Kanesaki Y."/>
            <person name="Higuchi S."/>
            <person name="Fujiwara T."/>
            <person name="Onuma R."/>
            <person name="Era A."/>
            <person name="Ohbayashi R."/>
            <person name="Uzuka A."/>
            <person name="Nozaki H."/>
            <person name="Yoshikawa H."/>
            <person name="Miyagishima S.Y."/>
        </authorList>
    </citation>
    <scope>NUCLEOTIDE SEQUENCE [LARGE SCALE GENOMIC DNA]</scope>
    <source>
        <strain evidence="14 15">NIES-2499</strain>
    </source>
</reference>
<dbReference type="AlphaFoldDB" id="A0A250WXS2"/>
<evidence type="ECO:0000256" key="13">
    <source>
        <dbReference type="SAM" id="MobiDB-lite"/>
    </source>
</evidence>
<feature type="compositionally biased region" description="Low complexity" evidence="13">
    <location>
        <begin position="433"/>
        <end position="447"/>
    </location>
</feature>
<feature type="compositionally biased region" description="Low complexity" evidence="13">
    <location>
        <begin position="336"/>
        <end position="350"/>
    </location>
</feature>
<evidence type="ECO:0000256" key="4">
    <source>
        <dbReference type="ARBA" id="ARBA00022737"/>
    </source>
</evidence>
<dbReference type="STRING" id="1157962.A0A250WXS2"/>
<feature type="region of interest" description="Disordered" evidence="13">
    <location>
        <begin position="301"/>
        <end position="366"/>
    </location>
</feature>
<evidence type="ECO:0000313" key="15">
    <source>
        <dbReference type="Proteomes" id="UP000232323"/>
    </source>
</evidence>
<dbReference type="InterPro" id="IPR036322">
    <property type="entry name" value="WD40_repeat_dom_sf"/>
</dbReference>
<evidence type="ECO:0000256" key="6">
    <source>
        <dbReference type="ARBA" id="ARBA00023069"/>
    </source>
</evidence>
<keyword evidence="6" id="KW-0969">Cilium</keyword>
<dbReference type="InterPro" id="IPR015943">
    <property type="entry name" value="WD40/YVTN_repeat-like_dom_sf"/>
</dbReference>
<keyword evidence="15" id="KW-1185">Reference proteome</keyword>
<evidence type="ECO:0000256" key="9">
    <source>
        <dbReference type="ARBA" id="ARBA00024190"/>
    </source>
</evidence>
<dbReference type="GO" id="GO:0045504">
    <property type="term" value="F:dynein heavy chain binding"/>
    <property type="evidence" value="ECO:0007669"/>
    <property type="project" value="TreeGrafter"/>
</dbReference>
<dbReference type="Proteomes" id="UP000232323">
    <property type="component" value="Unassembled WGS sequence"/>
</dbReference>
<sequence length="948" mass="101599">MLRQSQTGGSKRLGKSSSRRSTRSGMGGADGGVNLQVIDDQGVDRTPRPLVSLDPAAMRYGAQGTANLLSTPNSEASEFMFLARLPSATFSRHGGHSGTSSGTSTPLSEEDDYGTALERERKEKAKQDAAAAAEEEAEEALRRPAASAAADDKAEKVELEFLHEADLDKHVYISLEETQTHFILVVPCVTVATDSEEAKVVEEANKRYNALLTLKQAADNYTDAETQTLDLLKKNREVQSAVMRTSSTACQATVWDITDTYKALNSAGATEGEEAGAGHAGLPSISLLASAVGRGGNYASAGAGVSGATRSRGHNSNSNSRRTTMTNGNELIRVESSSASVAGGASANGGLPEGVPLDSAPEESRHNPLHRLRGLLESLELMDAALTQNAYLPKLLLYRGIQQVVQHTPITPLDPSKTMERDMTGTKSLNSGAVRSPSRAASRVVSRQHSETSIGESVRSRVPGGTGRGDAMSTAGGLNHVMSMGGGGGPGSVGSQAPSQVPQAGPSDRGAPPSIGQPHQAPSLAESAWPDELLQDLADLGPDGVPRIELLWEWQCPLTTGAHVSCMAWNRKQSDLLAVGYGNNSFDGGVDHAVSIKGMVAFWSLKNPEFPLWSFETKSGVTALDFATYNPNILAVGLYDGTVAIYDIKARQGIPAMESDAATGRHTDPVWKVRWLDRGHERDEPLISISTDGRVTQWSIAKGLEFVDLMKLKRVPRRNQGGEGVSAAAVSSGGKAVATAVAADHDAFISRLTSGMTFDFSARDERIYIAGTEDGWIHKCSTSYSEQYLESYQGHMGPVYNIQWSPFRKDMFISASGDWTLRLWQEGRESALLLFQAASHEINDVQWCPNNATVFGDVTSGGRLELWDFELSTVKPVVTHKAGMRLSCLLFSTNSPVVVCGGENGAISVFRTHNIEREYDTLDEQLSRLDETIRANVMKQQPGQMHAA</sequence>
<evidence type="ECO:0000256" key="5">
    <source>
        <dbReference type="ARBA" id="ARBA00022846"/>
    </source>
</evidence>
<organism evidence="14 15">
    <name type="scientific">Chlamydomonas eustigma</name>
    <dbReference type="NCBI Taxonomy" id="1157962"/>
    <lineage>
        <taxon>Eukaryota</taxon>
        <taxon>Viridiplantae</taxon>
        <taxon>Chlorophyta</taxon>
        <taxon>core chlorophytes</taxon>
        <taxon>Chlorophyceae</taxon>
        <taxon>CS clade</taxon>
        <taxon>Chlamydomonadales</taxon>
        <taxon>Chlamydomonadaceae</taxon>
        <taxon>Chlamydomonas</taxon>
    </lineage>
</organism>
<feature type="compositionally biased region" description="Low complexity" evidence="13">
    <location>
        <begin position="314"/>
        <end position="327"/>
    </location>
</feature>
<evidence type="ECO:0000313" key="14">
    <source>
        <dbReference type="EMBL" id="GAX75648.1"/>
    </source>
</evidence>
<feature type="region of interest" description="Disordered" evidence="13">
    <location>
        <begin position="90"/>
        <end position="149"/>
    </location>
</feature>
<protein>
    <recommendedName>
        <fullName evidence="10">Dynein axonemal intermediate chain 4</fullName>
    </recommendedName>
    <alternativeName>
        <fullName evidence="11">WD repeat-containing protein 78</fullName>
    </alternativeName>
</protein>
<keyword evidence="2" id="KW-0963">Cytoplasm</keyword>
<name>A0A250WXS2_9CHLO</name>
<dbReference type="GO" id="GO:0005858">
    <property type="term" value="C:axonemal dynein complex"/>
    <property type="evidence" value="ECO:0007669"/>
    <property type="project" value="TreeGrafter"/>
</dbReference>
<feature type="region of interest" description="Disordered" evidence="13">
    <location>
        <begin position="412"/>
        <end position="524"/>
    </location>
</feature>
<dbReference type="SMART" id="SM00320">
    <property type="entry name" value="WD40"/>
    <property type="match status" value="5"/>
</dbReference>
<feature type="repeat" description="WD" evidence="12">
    <location>
        <begin position="792"/>
        <end position="825"/>
    </location>
</feature>
<dbReference type="GO" id="GO:0003341">
    <property type="term" value="P:cilium movement"/>
    <property type="evidence" value="ECO:0007669"/>
    <property type="project" value="TreeGrafter"/>
</dbReference>
<accession>A0A250WXS2</accession>
<dbReference type="PANTHER" id="PTHR12442">
    <property type="entry name" value="DYNEIN INTERMEDIATE CHAIN"/>
    <property type="match status" value="1"/>
</dbReference>
<comment type="caution">
    <text evidence="14">The sequence shown here is derived from an EMBL/GenBank/DDBJ whole genome shotgun (WGS) entry which is preliminary data.</text>
</comment>
<dbReference type="PROSITE" id="PS50082">
    <property type="entry name" value="WD_REPEATS_2"/>
    <property type="match status" value="1"/>
</dbReference>
<feature type="compositionally biased region" description="Basic residues" evidence="13">
    <location>
        <begin position="12"/>
        <end position="22"/>
    </location>
</feature>
<proteinExistence type="predicted"/>
<dbReference type="GO" id="GO:0120293">
    <property type="term" value="C:dynein axonemal particle"/>
    <property type="evidence" value="ECO:0007669"/>
    <property type="project" value="UniProtKB-SubCell"/>
</dbReference>
<evidence type="ECO:0000256" key="12">
    <source>
        <dbReference type="PROSITE-ProRule" id="PRU00221"/>
    </source>
</evidence>
<evidence type="ECO:0000256" key="7">
    <source>
        <dbReference type="ARBA" id="ARBA00023212"/>
    </source>
</evidence>
<evidence type="ECO:0000256" key="2">
    <source>
        <dbReference type="ARBA" id="ARBA00022490"/>
    </source>
</evidence>
<dbReference type="InterPro" id="IPR001680">
    <property type="entry name" value="WD40_rpt"/>
</dbReference>
<evidence type="ECO:0000256" key="3">
    <source>
        <dbReference type="ARBA" id="ARBA00022574"/>
    </source>
</evidence>
<dbReference type="Pfam" id="PF00400">
    <property type="entry name" value="WD40"/>
    <property type="match status" value="1"/>
</dbReference>
<dbReference type="EMBL" id="BEGY01000013">
    <property type="protein sequence ID" value="GAX75648.1"/>
    <property type="molecule type" value="Genomic_DNA"/>
</dbReference>
<feature type="compositionally biased region" description="Basic and acidic residues" evidence="13">
    <location>
        <begin position="117"/>
        <end position="127"/>
    </location>
</feature>
<dbReference type="InterPro" id="IPR050687">
    <property type="entry name" value="Dynein_IC"/>
</dbReference>
<keyword evidence="5" id="KW-0282">Flagellum</keyword>
<evidence type="ECO:0000256" key="10">
    <source>
        <dbReference type="ARBA" id="ARBA00040002"/>
    </source>
</evidence>
<keyword evidence="4" id="KW-0677">Repeat</keyword>
<dbReference type="Gene3D" id="2.130.10.10">
    <property type="entry name" value="YVTN repeat-like/Quinoprotein amine dehydrogenase"/>
    <property type="match status" value="2"/>
</dbReference>
<gene>
    <name evidence="14" type="ORF">CEUSTIGMA_g3092.t1</name>
</gene>
<keyword evidence="3 12" id="KW-0853">WD repeat</keyword>
<dbReference type="PROSITE" id="PS50294">
    <property type="entry name" value="WD_REPEATS_REGION"/>
    <property type="match status" value="1"/>
</dbReference>
<dbReference type="PANTHER" id="PTHR12442:SF12">
    <property type="entry name" value="DYNEIN AXONEMAL INTERMEDIATE CHAIN 4"/>
    <property type="match status" value="1"/>
</dbReference>